<name>A0A0J6YND4_COCIT</name>
<proteinExistence type="predicted"/>
<organism evidence="2 3">
    <name type="scientific">Coccidioides immitis RMSCC 2394</name>
    <dbReference type="NCBI Taxonomy" id="404692"/>
    <lineage>
        <taxon>Eukaryota</taxon>
        <taxon>Fungi</taxon>
        <taxon>Dikarya</taxon>
        <taxon>Ascomycota</taxon>
        <taxon>Pezizomycotina</taxon>
        <taxon>Eurotiomycetes</taxon>
        <taxon>Eurotiomycetidae</taxon>
        <taxon>Onygenales</taxon>
        <taxon>Onygenaceae</taxon>
        <taxon>Coccidioides</taxon>
    </lineage>
</organism>
<evidence type="ECO:0000313" key="3">
    <source>
        <dbReference type="Proteomes" id="UP000054565"/>
    </source>
</evidence>
<evidence type="ECO:0000313" key="2">
    <source>
        <dbReference type="EMBL" id="KMP08433.1"/>
    </source>
</evidence>
<feature type="region of interest" description="Disordered" evidence="1">
    <location>
        <begin position="62"/>
        <end position="84"/>
    </location>
</feature>
<feature type="compositionally biased region" description="Basic residues" evidence="1">
    <location>
        <begin position="66"/>
        <end position="78"/>
    </location>
</feature>
<protein>
    <submittedName>
        <fullName evidence="2">Uncharacterized protein</fullName>
    </submittedName>
</protein>
<dbReference type="EMBL" id="DS028097">
    <property type="protein sequence ID" value="KMP08433.1"/>
    <property type="molecule type" value="Genomic_DNA"/>
</dbReference>
<dbReference type="AlphaFoldDB" id="A0A0J6YND4"/>
<sequence length="163" mass="17784">MEAGLIGSNPGQRDGRWWRRACRRLMSQTQGRGRRTSGMFRLACFSGVLVWKPVDNTGNEATRCSRGAKRKKKKKGKAKKESALRLAPGGVLPASRESSNVINPLRWTARCGLVAMLLLLLMVTMMNADDAAPFPTEILPPSLPNFFTAEKGAATGQDSPLGR</sequence>
<gene>
    <name evidence="2" type="ORF">CIRG_08114</name>
</gene>
<accession>A0A0J6YND4</accession>
<evidence type="ECO:0000256" key="1">
    <source>
        <dbReference type="SAM" id="MobiDB-lite"/>
    </source>
</evidence>
<reference evidence="3" key="1">
    <citation type="journal article" date="2010" name="Genome Res.">
        <title>Population genomic sequencing of Coccidioides fungi reveals recent hybridization and transposon control.</title>
        <authorList>
            <person name="Neafsey D.E."/>
            <person name="Barker B.M."/>
            <person name="Sharpton T.J."/>
            <person name="Stajich J.E."/>
            <person name="Park D.J."/>
            <person name="Whiston E."/>
            <person name="Hung C.-Y."/>
            <person name="McMahan C."/>
            <person name="White J."/>
            <person name="Sykes S."/>
            <person name="Heiman D."/>
            <person name="Young S."/>
            <person name="Zeng Q."/>
            <person name="Abouelleil A."/>
            <person name="Aftuck L."/>
            <person name="Bessette D."/>
            <person name="Brown A."/>
            <person name="FitzGerald M."/>
            <person name="Lui A."/>
            <person name="Macdonald J.P."/>
            <person name="Priest M."/>
            <person name="Orbach M.J."/>
            <person name="Galgiani J.N."/>
            <person name="Kirkland T.N."/>
            <person name="Cole G.T."/>
            <person name="Birren B.W."/>
            <person name="Henn M.R."/>
            <person name="Taylor J.W."/>
            <person name="Rounsley S.D."/>
        </authorList>
    </citation>
    <scope>NUCLEOTIDE SEQUENCE [LARGE SCALE GENOMIC DNA]</scope>
    <source>
        <strain evidence="3">RMSCC 2394</strain>
    </source>
</reference>
<dbReference type="Proteomes" id="UP000054565">
    <property type="component" value="Unassembled WGS sequence"/>
</dbReference>